<name>A0A0H2VEW4_STAES</name>
<evidence type="ECO:0000256" key="1">
    <source>
        <dbReference type="ARBA" id="ARBA00007783"/>
    </source>
</evidence>
<dbReference type="GO" id="GO:0015920">
    <property type="term" value="P:lipopolysaccharide transport"/>
    <property type="evidence" value="ECO:0007669"/>
    <property type="project" value="TreeGrafter"/>
</dbReference>
<keyword evidence="3" id="KW-0812">Transmembrane</keyword>
<dbReference type="Proteomes" id="UP000001411">
    <property type="component" value="Chromosome"/>
</dbReference>
<dbReference type="PANTHER" id="PTHR30413:SF10">
    <property type="entry name" value="CAPSULE POLYSACCHARIDE EXPORT INNER-MEMBRANE PROTEIN CTRC"/>
    <property type="match status" value="1"/>
</dbReference>
<feature type="transmembrane region" description="Helical" evidence="3">
    <location>
        <begin position="240"/>
        <end position="258"/>
    </location>
</feature>
<dbReference type="PROSITE" id="PS51012">
    <property type="entry name" value="ABC_TM2"/>
    <property type="match status" value="1"/>
</dbReference>
<feature type="transmembrane region" description="Helical" evidence="3">
    <location>
        <begin position="67"/>
        <end position="84"/>
    </location>
</feature>
<organism evidence="5 6">
    <name type="scientific">Staphylococcus epidermidis (strain ATCC 12228 / FDA PCI 1200)</name>
    <dbReference type="NCBI Taxonomy" id="176280"/>
    <lineage>
        <taxon>Bacteria</taxon>
        <taxon>Bacillati</taxon>
        <taxon>Bacillota</taxon>
        <taxon>Bacilli</taxon>
        <taxon>Bacillales</taxon>
        <taxon>Staphylococcaceae</taxon>
        <taxon>Staphylococcus</taxon>
    </lineage>
</organism>
<dbReference type="AlphaFoldDB" id="A0A0H2VEW4"/>
<proteinExistence type="inferred from homology"/>
<dbReference type="eggNOG" id="COG1682">
    <property type="taxonomic scope" value="Bacteria"/>
</dbReference>
<dbReference type="KEGG" id="sep:SE_0412"/>
<dbReference type="OrthoDB" id="9794365at2"/>
<evidence type="ECO:0000313" key="5">
    <source>
        <dbReference type="EMBL" id="AAO04009.1"/>
    </source>
</evidence>
<keyword evidence="3" id="KW-1133">Transmembrane helix</keyword>
<dbReference type="HOGENOM" id="CLU_060703_1_0_9"/>
<gene>
    <name evidence="5" type="ordered locus">SE_0412</name>
</gene>
<feature type="transmembrane region" description="Helical" evidence="3">
    <location>
        <begin position="121"/>
        <end position="142"/>
    </location>
</feature>
<dbReference type="RefSeq" id="WP_001832041.1">
    <property type="nucleotide sequence ID" value="NC_004461.1"/>
</dbReference>
<sequence>MFAVGTVLKEHIKNFYLIQRLAQFQIKITNHNNYLGIAWEVLNPALQIMVYWLVFGLGIRSNAPIHGIPFVFWLLVGISMWFFINQGVLEGTKSISQKFNQVAKMNFPLSIIPTYIVTSRFYGHLGLLAIIIIACMFNGIIPSIHIVQLLIYVPFAYLLTSSVALLTSTLGILIRDTQMIMQALMRILFYMSPILWVPKNHGVSGLIHQIMLFNPVYFIAESYRAAILFHQWYFIDHWKLMLYNVIIILLFFIVGSILHRRYRDHFADFL</sequence>
<evidence type="ECO:0000256" key="3">
    <source>
        <dbReference type="SAM" id="Phobius"/>
    </source>
</evidence>
<keyword evidence="3" id="KW-0472">Membrane</keyword>
<evidence type="ECO:0000256" key="2">
    <source>
        <dbReference type="ARBA" id="ARBA00022448"/>
    </source>
</evidence>
<keyword evidence="2" id="KW-0813">Transport</keyword>
<comment type="similarity">
    <text evidence="1">Belongs to the ABC-2 integral membrane protein family.</text>
</comment>
<dbReference type="PATRIC" id="fig|176280.10.peg.386"/>
<feature type="transmembrane region" description="Helical" evidence="3">
    <location>
        <begin position="34"/>
        <end position="55"/>
    </location>
</feature>
<feature type="domain" description="ABC transmembrane type-2" evidence="4">
    <location>
        <begin position="35"/>
        <end position="262"/>
    </location>
</feature>
<feature type="transmembrane region" description="Helical" evidence="3">
    <location>
        <begin position="180"/>
        <end position="198"/>
    </location>
</feature>
<dbReference type="GeneID" id="50019431"/>
<evidence type="ECO:0000313" key="6">
    <source>
        <dbReference type="Proteomes" id="UP000001411"/>
    </source>
</evidence>
<protein>
    <submittedName>
        <fullName evidence="5">Teichoic acid biosynthesis protein</fullName>
    </submittedName>
</protein>
<dbReference type="EMBL" id="AE015929">
    <property type="protein sequence ID" value="AAO04009.1"/>
    <property type="molecule type" value="Genomic_DNA"/>
</dbReference>
<dbReference type="PANTHER" id="PTHR30413">
    <property type="entry name" value="INNER MEMBRANE TRANSPORT PERMEASE"/>
    <property type="match status" value="1"/>
</dbReference>
<dbReference type="InterPro" id="IPR047817">
    <property type="entry name" value="ABC2_TM_bact-type"/>
</dbReference>
<reference evidence="5 6" key="1">
    <citation type="journal article" date="2003" name="Mol. Microbiol.">
        <title>Genome-based analysis of virulence genes in a non-biofilm-forming Staphylococcus epidermidis strain (ATCC 12228).</title>
        <authorList>
            <person name="Zhang Y.Q."/>
            <person name="Ren S.X."/>
            <person name="Li H.L."/>
            <person name="Wang Y.X."/>
            <person name="Fu G."/>
            <person name="Yang J."/>
            <person name="Qin Z.Q."/>
            <person name="Miao Y.G."/>
            <person name="Wang W.Y."/>
            <person name="Chen R.S."/>
            <person name="Shen Y."/>
            <person name="Chen Z."/>
            <person name="Yuan Z.H."/>
            <person name="Zhao G.P."/>
            <person name="Qu D."/>
            <person name="Danchin A."/>
            <person name="Wen Y.M."/>
        </authorList>
    </citation>
    <scope>NUCLEOTIDE SEQUENCE [LARGE SCALE GENOMIC DNA]</scope>
    <source>
        <strain evidence="6">ATCC 12228 / FDA PCI 1200</strain>
    </source>
</reference>
<evidence type="ECO:0000259" key="4">
    <source>
        <dbReference type="PROSITE" id="PS51012"/>
    </source>
</evidence>
<accession>A0A0H2VEW4</accession>
<feature type="transmembrane region" description="Helical" evidence="3">
    <location>
        <begin position="149"/>
        <end position="174"/>
    </location>
</feature>